<sequence>MGVVNAKIDGLEVVDPVVTISDCPVQEAYEDISLAVVVKDPLCSINMMVMYDFFSGMPDSRDGPAMPTSSLIISEGMVDIPFSIISNEELKTHLGLVLHDSCVNQSDWLDEPLSSLGEGEGEELEGVEEEFNAMFNLNVNRIAKKTFSHGGGKQQHRKPKRKVFSCLIVLFYLDGCEAGKAAKTPPPLIQSVVFASKEAHIRDQNPSLNKWLWLLRDVIDEADDVLDEFDYKQLNIKERLIKFGKRALYIDFTLKKLEVVVKKLDEVSVDVDGIL</sequence>
<name>A0ABD0VD15_DENTH</name>
<dbReference type="GO" id="GO:0000166">
    <property type="term" value="F:nucleotide binding"/>
    <property type="evidence" value="ECO:0007669"/>
    <property type="project" value="UniProtKB-KW"/>
</dbReference>
<dbReference type="AlphaFoldDB" id="A0ABD0VD15"/>
<dbReference type="Proteomes" id="UP001552299">
    <property type="component" value="Unassembled WGS sequence"/>
</dbReference>
<dbReference type="GO" id="GO:0006952">
    <property type="term" value="P:defense response"/>
    <property type="evidence" value="ECO:0007669"/>
    <property type="project" value="UniProtKB-KW"/>
</dbReference>
<feature type="domain" description="Disease resistance N-terminal" evidence="6">
    <location>
        <begin position="201"/>
        <end position="237"/>
    </location>
</feature>
<evidence type="ECO:0000256" key="1">
    <source>
        <dbReference type="ARBA" id="ARBA00008894"/>
    </source>
</evidence>
<gene>
    <name evidence="7" type="ORF">M5K25_007011</name>
</gene>
<protein>
    <recommendedName>
        <fullName evidence="6">Disease resistance N-terminal domain-containing protein</fullName>
    </recommendedName>
</protein>
<evidence type="ECO:0000259" key="6">
    <source>
        <dbReference type="Pfam" id="PF18052"/>
    </source>
</evidence>
<dbReference type="InterPro" id="IPR041118">
    <property type="entry name" value="Rx_N"/>
</dbReference>
<evidence type="ECO:0000313" key="8">
    <source>
        <dbReference type="Proteomes" id="UP001552299"/>
    </source>
</evidence>
<keyword evidence="8" id="KW-1185">Reference proteome</keyword>
<reference evidence="7 8" key="1">
    <citation type="journal article" date="2024" name="Plant Biotechnol. J.">
        <title>Dendrobium thyrsiflorum genome and its molecular insights into genes involved in important horticultural traits.</title>
        <authorList>
            <person name="Chen B."/>
            <person name="Wang J.Y."/>
            <person name="Zheng P.J."/>
            <person name="Li K.L."/>
            <person name="Liang Y.M."/>
            <person name="Chen X.F."/>
            <person name="Zhang C."/>
            <person name="Zhao X."/>
            <person name="He X."/>
            <person name="Zhang G.Q."/>
            <person name="Liu Z.J."/>
            <person name="Xu Q."/>
        </authorList>
    </citation>
    <scope>NUCLEOTIDE SEQUENCE [LARGE SCALE GENOMIC DNA]</scope>
    <source>
        <strain evidence="7">GZMU011</strain>
    </source>
</reference>
<comment type="similarity">
    <text evidence="1">Belongs to the disease resistance NB-LRR family.</text>
</comment>
<accession>A0ABD0VD15</accession>
<evidence type="ECO:0000256" key="5">
    <source>
        <dbReference type="ARBA" id="ARBA00022821"/>
    </source>
</evidence>
<keyword evidence="2" id="KW-0433">Leucine-rich repeat</keyword>
<evidence type="ECO:0000313" key="7">
    <source>
        <dbReference type="EMBL" id="KAL0922974.1"/>
    </source>
</evidence>
<keyword evidence="3" id="KW-0677">Repeat</keyword>
<keyword evidence="5" id="KW-0611">Plant defense</keyword>
<organism evidence="7 8">
    <name type="scientific">Dendrobium thyrsiflorum</name>
    <name type="common">Pinecone-like raceme dendrobium</name>
    <name type="synonym">Orchid</name>
    <dbReference type="NCBI Taxonomy" id="117978"/>
    <lineage>
        <taxon>Eukaryota</taxon>
        <taxon>Viridiplantae</taxon>
        <taxon>Streptophyta</taxon>
        <taxon>Embryophyta</taxon>
        <taxon>Tracheophyta</taxon>
        <taxon>Spermatophyta</taxon>
        <taxon>Magnoliopsida</taxon>
        <taxon>Liliopsida</taxon>
        <taxon>Asparagales</taxon>
        <taxon>Orchidaceae</taxon>
        <taxon>Epidendroideae</taxon>
        <taxon>Malaxideae</taxon>
        <taxon>Dendrobiinae</taxon>
        <taxon>Dendrobium</taxon>
    </lineage>
</organism>
<dbReference type="Pfam" id="PF18052">
    <property type="entry name" value="Rx_N"/>
    <property type="match status" value="1"/>
</dbReference>
<evidence type="ECO:0000256" key="4">
    <source>
        <dbReference type="ARBA" id="ARBA00022741"/>
    </source>
</evidence>
<evidence type="ECO:0000256" key="3">
    <source>
        <dbReference type="ARBA" id="ARBA00022737"/>
    </source>
</evidence>
<keyword evidence="4" id="KW-0547">Nucleotide-binding</keyword>
<proteinExistence type="inferred from homology"/>
<evidence type="ECO:0000256" key="2">
    <source>
        <dbReference type="ARBA" id="ARBA00022614"/>
    </source>
</evidence>
<comment type="caution">
    <text evidence="7">The sequence shown here is derived from an EMBL/GenBank/DDBJ whole genome shotgun (WGS) entry which is preliminary data.</text>
</comment>
<dbReference type="EMBL" id="JANQDX010000006">
    <property type="protein sequence ID" value="KAL0922974.1"/>
    <property type="molecule type" value="Genomic_DNA"/>
</dbReference>